<keyword evidence="2" id="KW-1185">Reference proteome</keyword>
<name>A0AC60P974_IXOPE</name>
<evidence type="ECO:0000313" key="1">
    <source>
        <dbReference type="EMBL" id="KAG0415989.1"/>
    </source>
</evidence>
<accession>A0AC60P974</accession>
<reference evidence="1 2" key="1">
    <citation type="journal article" date="2020" name="Cell">
        <title>Large-Scale Comparative Analyses of Tick Genomes Elucidate Their Genetic Diversity and Vector Capacities.</title>
        <authorList>
            <consortium name="Tick Genome and Microbiome Consortium (TIGMIC)"/>
            <person name="Jia N."/>
            <person name="Wang J."/>
            <person name="Shi W."/>
            <person name="Du L."/>
            <person name="Sun Y."/>
            <person name="Zhan W."/>
            <person name="Jiang J.F."/>
            <person name="Wang Q."/>
            <person name="Zhang B."/>
            <person name="Ji P."/>
            <person name="Bell-Sakyi L."/>
            <person name="Cui X.M."/>
            <person name="Yuan T.T."/>
            <person name="Jiang B.G."/>
            <person name="Yang W.F."/>
            <person name="Lam T.T."/>
            <person name="Chang Q.C."/>
            <person name="Ding S.J."/>
            <person name="Wang X.J."/>
            <person name="Zhu J.G."/>
            <person name="Ruan X.D."/>
            <person name="Zhao L."/>
            <person name="Wei J.T."/>
            <person name="Ye R.Z."/>
            <person name="Que T.C."/>
            <person name="Du C.H."/>
            <person name="Zhou Y.H."/>
            <person name="Cheng J.X."/>
            <person name="Dai P.F."/>
            <person name="Guo W.B."/>
            <person name="Han X.H."/>
            <person name="Huang E.J."/>
            <person name="Li L.F."/>
            <person name="Wei W."/>
            <person name="Gao Y.C."/>
            <person name="Liu J.Z."/>
            <person name="Shao H.Z."/>
            <person name="Wang X."/>
            <person name="Wang C.C."/>
            <person name="Yang T.C."/>
            <person name="Huo Q.B."/>
            <person name="Li W."/>
            <person name="Chen H.Y."/>
            <person name="Chen S.E."/>
            <person name="Zhou L.G."/>
            <person name="Ni X.B."/>
            <person name="Tian J.H."/>
            <person name="Sheng Y."/>
            <person name="Liu T."/>
            <person name="Pan Y.S."/>
            <person name="Xia L.Y."/>
            <person name="Li J."/>
            <person name="Zhao F."/>
            <person name="Cao W.C."/>
        </authorList>
    </citation>
    <scope>NUCLEOTIDE SEQUENCE [LARGE SCALE GENOMIC DNA]</scope>
    <source>
        <strain evidence="1">Iper-2018</strain>
    </source>
</reference>
<organism evidence="1 2">
    <name type="scientific">Ixodes persulcatus</name>
    <name type="common">Taiga tick</name>
    <dbReference type="NCBI Taxonomy" id="34615"/>
    <lineage>
        <taxon>Eukaryota</taxon>
        <taxon>Metazoa</taxon>
        <taxon>Ecdysozoa</taxon>
        <taxon>Arthropoda</taxon>
        <taxon>Chelicerata</taxon>
        <taxon>Arachnida</taxon>
        <taxon>Acari</taxon>
        <taxon>Parasitiformes</taxon>
        <taxon>Ixodida</taxon>
        <taxon>Ixodoidea</taxon>
        <taxon>Ixodidae</taxon>
        <taxon>Ixodinae</taxon>
        <taxon>Ixodes</taxon>
    </lineage>
</organism>
<dbReference type="Proteomes" id="UP000805193">
    <property type="component" value="Unassembled WGS sequence"/>
</dbReference>
<gene>
    <name evidence="1" type="ORF">HPB47_006835</name>
</gene>
<protein>
    <submittedName>
        <fullName evidence="1">Uncharacterized protein</fullName>
    </submittedName>
</protein>
<dbReference type="EMBL" id="JABSTQ010010999">
    <property type="protein sequence ID" value="KAG0415989.1"/>
    <property type="molecule type" value="Genomic_DNA"/>
</dbReference>
<evidence type="ECO:0000313" key="2">
    <source>
        <dbReference type="Proteomes" id="UP000805193"/>
    </source>
</evidence>
<proteinExistence type="predicted"/>
<comment type="caution">
    <text evidence="1">The sequence shown here is derived from an EMBL/GenBank/DDBJ whole genome shotgun (WGS) entry which is preliminary data.</text>
</comment>
<sequence>MTAMSVTSRTPKRKCNFIQGLKEEQTKLLLRRELLKLFKEHQTRHHQRLLPTTAQHPIRPKGRAVHALLHPLLDPFPGGSRAQCPRLLGPSVRRSARSDASFELASTLGAAAEVARSPDAAHRSDREVDAANSNYDRLCVLSRFLSQSAISANLAPSSANAASPSPHEGHVISPGTHLLRPKVLVRTRTGGSSTTTTTKCAEELDFHSIKCIDGNNS</sequence>